<feature type="domain" description="Alpha/beta hydrolase fold-3" evidence="3">
    <location>
        <begin position="38"/>
        <end position="150"/>
    </location>
</feature>
<dbReference type="PANTHER" id="PTHR48081:SF3">
    <property type="entry name" value="ALPHA_BETA HYDROLASE FOLD-3 DOMAIN-CONTAINING PROTEIN"/>
    <property type="match status" value="1"/>
</dbReference>
<dbReference type="SUPFAM" id="SSF53474">
    <property type="entry name" value="alpha/beta-Hydrolases"/>
    <property type="match status" value="1"/>
</dbReference>
<sequence>MEVPPGFSDHVFRSSSGTDLGVRVWPADPPVSDPAPFVVWTHGGGWLGGYHFVPLPWMVPGWRQRGYHLVSHNYRLGPQTRLDDQLADSLEAVAWCRANLQSILGPSAVDVNRYVLCGESAGGHLVTLMALHLPDPQPRAVVDVYGLVDFLAFKVLGAPPQDDTTAGLAPWDGEFSEEELEAFLGDRDPAKILTDALPWAVTDVSEDELSRRWGTDFRFSRRIRLQTEAHMYRSLRRKGTGLLKAVMHPEKFATEEELAAFVHSMSPLRVLQDEAAKGRKTYPPTAFLHGSGDMDVPIEQSYALAAKLKEMGVPVIERYEDGEPHVFDQKYTSPEVPGWDTTIQPILEFVDKHTGHNVV</sequence>
<evidence type="ECO:0000256" key="1">
    <source>
        <dbReference type="ARBA" id="ARBA00022801"/>
    </source>
</evidence>
<dbReference type="AlphaFoldDB" id="A0AAE0KBL3"/>
<accession>A0AAE0KBL3</accession>
<dbReference type="Gene3D" id="3.40.50.1820">
    <property type="entry name" value="alpha/beta hydrolase"/>
    <property type="match status" value="1"/>
</dbReference>
<reference evidence="4" key="2">
    <citation type="submission" date="2023-06" db="EMBL/GenBank/DDBJ databases">
        <authorList>
            <consortium name="Lawrence Berkeley National Laboratory"/>
            <person name="Haridas S."/>
            <person name="Hensen N."/>
            <person name="Bonometti L."/>
            <person name="Westerberg I."/>
            <person name="Brannstrom I.O."/>
            <person name="Guillou S."/>
            <person name="Cros-Aarteil S."/>
            <person name="Calhoun S."/>
            <person name="Kuo A."/>
            <person name="Mondo S."/>
            <person name="Pangilinan J."/>
            <person name="Riley R."/>
            <person name="Labutti K."/>
            <person name="Andreopoulos B."/>
            <person name="Lipzen A."/>
            <person name="Chen C."/>
            <person name="Yanf M."/>
            <person name="Daum C."/>
            <person name="Ng V."/>
            <person name="Clum A."/>
            <person name="Steindorff A."/>
            <person name="Ohm R."/>
            <person name="Martin F."/>
            <person name="Silar P."/>
            <person name="Natvig D."/>
            <person name="Lalanne C."/>
            <person name="Gautier V."/>
            <person name="Ament-Velasquez S.L."/>
            <person name="Kruys A."/>
            <person name="Hutchinson M.I."/>
            <person name="Powell A.J."/>
            <person name="Barry K."/>
            <person name="Miller A.N."/>
            <person name="Grigoriev I.V."/>
            <person name="Debuchy R."/>
            <person name="Gladieux P."/>
            <person name="Thoren M.H."/>
            <person name="Johannesson H."/>
        </authorList>
    </citation>
    <scope>NUCLEOTIDE SEQUENCE</scope>
    <source>
        <strain evidence="4">CBS 958.72</strain>
    </source>
</reference>
<evidence type="ECO:0000259" key="3">
    <source>
        <dbReference type="Pfam" id="PF07859"/>
    </source>
</evidence>
<dbReference type="InterPro" id="IPR050300">
    <property type="entry name" value="GDXG_lipolytic_enzyme"/>
</dbReference>
<organism evidence="4 5">
    <name type="scientific">Lasiosphaeria ovina</name>
    <dbReference type="NCBI Taxonomy" id="92902"/>
    <lineage>
        <taxon>Eukaryota</taxon>
        <taxon>Fungi</taxon>
        <taxon>Dikarya</taxon>
        <taxon>Ascomycota</taxon>
        <taxon>Pezizomycotina</taxon>
        <taxon>Sordariomycetes</taxon>
        <taxon>Sordariomycetidae</taxon>
        <taxon>Sordariales</taxon>
        <taxon>Lasiosphaeriaceae</taxon>
        <taxon>Lasiosphaeria</taxon>
    </lineage>
</organism>
<reference evidence="4" key="1">
    <citation type="journal article" date="2023" name="Mol. Phylogenet. Evol.">
        <title>Genome-scale phylogeny and comparative genomics of the fungal order Sordariales.</title>
        <authorList>
            <person name="Hensen N."/>
            <person name="Bonometti L."/>
            <person name="Westerberg I."/>
            <person name="Brannstrom I.O."/>
            <person name="Guillou S."/>
            <person name="Cros-Aarteil S."/>
            <person name="Calhoun S."/>
            <person name="Haridas S."/>
            <person name="Kuo A."/>
            <person name="Mondo S."/>
            <person name="Pangilinan J."/>
            <person name="Riley R."/>
            <person name="LaButti K."/>
            <person name="Andreopoulos B."/>
            <person name="Lipzen A."/>
            <person name="Chen C."/>
            <person name="Yan M."/>
            <person name="Daum C."/>
            <person name="Ng V."/>
            <person name="Clum A."/>
            <person name="Steindorff A."/>
            <person name="Ohm R.A."/>
            <person name="Martin F."/>
            <person name="Silar P."/>
            <person name="Natvig D.O."/>
            <person name="Lalanne C."/>
            <person name="Gautier V."/>
            <person name="Ament-Velasquez S.L."/>
            <person name="Kruys A."/>
            <person name="Hutchinson M.I."/>
            <person name="Powell A.J."/>
            <person name="Barry K."/>
            <person name="Miller A.N."/>
            <person name="Grigoriev I.V."/>
            <person name="Debuchy R."/>
            <person name="Gladieux P."/>
            <person name="Hiltunen Thoren M."/>
            <person name="Johannesson H."/>
        </authorList>
    </citation>
    <scope>NUCLEOTIDE SEQUENCE</scope>
    <source>
        <strain evidence="4">CBS 958.72</strain>
    </source>
</reference>
<dbReference type="GO" id="GO:0008236">
    <property type="term" value="F:serine-type peptidase activity"/>
    <property type="evidence" value="ECO:0007669"/>
    <property type="project" value="InterPro"/>
</dbReference>
<evidence type="ECO:0000313" key="5">
    <source>
        <dbReference type="Proteomes" id="UP001287356"/>
    </source>
</evidence>
<dbReference type="Pfam" id="PF00326">
    <property type="entry name" value="Peptidase_S9"/>
    <property type="match status" value="1"/>
</dbReference>
<evidence type="ECO:0000313" key="4">
    <source>
        <dbReference type="EMBL" id="KAK3373195.1"/>
    </source>
</evidence>
<dbReference type="InterPro" id="IPR029058">
    <property type="entry name" value="AB_hydrolase_fold"/>
</dbReference>
<keyword evidence="5" id="KW-1185">Reference proteome</keyword>
<dbReference type="EMBL" id="JAULSN010000004">
    <property type="protein sequence ID" value="KAK3373195.1"/>
    <property type="molecule type" value="Genomic_DNA"/>
</dbReference>
<evidence type="ECO:0000259" key="2">
    <source>
        <dbReference type="Pfam" id="PF00326"/>
    </source>
</evidence>
<dbReference type="InterPro" id="IPR001375">
    <property type="entry name" value="Peptidase_S9_cat"/>
</dbReference>
<comment type="caution">
    <text evidence="4">The sequence shown here is derived from an EMBL/GenBank/DDBJ whole genome shotgun (WGS) entry which is preliminary data.</text>
</comment>
<proteinExistence type="predicted"/>
<dbReference type="PANTHER" id="PTHR48081">
    <property type="entry name" value="AB HYDROLASE SUPERFAMILY PROTEIN C4A8.06C"/>
    <property type="match status" value="1"/>
</dbReference>
<name>A0AAE0KBL3_9PEZI</name>
<dbReference type="InterPro" id="IPR013094">
    <property type="entry name" value="AB_hydrolase_3"/>
</dbReference>
<protein>
    <submittedName>
        <fullName evidence="4">Alpha/Beta hydrolase protein</fullName>
    </submittedName>
</protein>
<keyword evidence="1 4" id="KW-0378">Hydrolase</keyword>
<dbReference type="GO" id="GO:0006508">
    <property type="term" value="P:proteolysis"/>
    <property type="evidence" value="ECO:0007669"/>
    <property type="project" value="InterPro"/>
</dbReference>
<dbReference type="Proteomes" id="UP001287356">
    <property type="component" value="Unassembled WGS sequence"/>
</dbReference>
<dbReference type="Pfam" id="PF07859">
    <property type="entry name" value="Abhydrolase_3"/>
    <property type="match status" value="1"/>
</dbReference>
<feature type="domain" description="Peptidase S9 prolyl oligopeptidase catalytic" evidence="2">
    <location>
        <begin position="272"/>
        <end position="333"/>
    </location>
</feature>
<gene>
    <name evidence="4" type="ORF">B0T24DRAFT_252356</name>
</gene>